<keyword evidence="3" id="KW-1185">Reference proteome</keyword>
<protein>
    <recommendedName>
        <fullName evidence="4">Exostosin GT47 domain-containing protein</fullName>
    </recommendedName>
</protein>
<reference evidence="2" key="1">
    <citation type="submission" date="2021-02" db="EMBL/GenBank/DDBJ databases">
        <authorList>
            <person name="Nowell W R."/>
        </authorList>
    </citation>
    <scope>NUCLEOTIDE SEQUENCE</scope>
</reference>
<comment type="caution">
    <text evidence="2">The sequence shown here is derived from an EMBL/GenBank/DDBJ whole genome shotgun (WGS) entry which is preliminary data.</text>
</comment>
<proteinExistence type="predicted"/>
<feature type="transmembrane region" description="Helical" evidence="1">
    <location>
        <begin position="12"/>
        <end position="33"/>
    </location>
</feature>
<sequence>MMNSPFGKYPTIFRTVILLCIIYIFFECCRLLFQSEVTLLPQSKIQSEDPTITLDLQIKNRSSLYPISSYYRHATSVRNSSHPFISGDTIRAFADYIYDEIRQDDLKSVKYGDIIFIKGDKLSIFFDQTFSSIPQPFVLISHNSDVSVPLEHQQYLSNPKIIMWYASNPSHKNLEKLIPIPIGLANARWKQGNLDNINYALRNHRKSWSQRTSLFYVNFSPNSNRAHRDKAFHQATTIPQAQIIKDRISFQTYLEHIGNTKFVLSPPGNGLDCHRTWESLLMGAVPIVLTSELDPLFSKTRSVIVNSWSDTLSSQSTGVKDSRYTEQTCQKLGIPLLPNDKALELGEYM</sequence>
<dbReference type="AlphaFoldDB" id="A0A814TIX0"/>
<keyword evidence="1" id="KW-0472">Membrane</keyword>
<accession>A0A814TIX0</accession>
<keyword evidence="1" id="KW-0812">Transmembrane</keyword>
<dbReference type="PANTHER" id="PTHR15576">
    <property type="entry name" value="RIBITOL-5-PHOSPHATE XYLOSYLTRANSFERASE 1"/>
    <property type="match status" value="1"/>
</dbReference>
<name>A0A814TIX0_ADIRI</name>
<evidence type="ECO:0000313" key="2">
    <source>
        <dbReference type="EMBL" id="CAF1162891.1"/>
    </source>
</evidence>
<dbReference type="InterPro" id="IPR055286">
    <property type="entry name" value="RXYLT1-like"/>
</dbReference>
<dbReference type="GO" id="GO:0035269">
    <property type="term" value="P:protein O-linked glycosylation via mannose"/>
    <property type="evidence" value="ECO:0007669"/>
    <property type="project" value="InterPro"/>
</dbReference>
<gene>
    <name evidence="2" type="ORF">XAT740_LOCUS21584</name>
</gene>
<dbReference type="EMBL" id="CAJNOR010001553">
    <property type="protein sequence ID" value="CAF1162891.1"/>
    <property type="molecule type" value="Genomic_DNA"/>
</dbReference>
<evidence type="ECO:0008006" key="4">
    <source>
        <dbReference type="Google" id="ProtNLM"/>
    </source>
</evidence>
<dbReference type="PANTHER" id="PTHR15576:SF1">
    <property type="entry name" value="RIBITOL-5-PHOSPHATE XYLOSYLTRANSFERASE 1"/>
    <property type="match status" value="1"/>
</dbReference>
<evidence type="ECO:0000313" key="3">
    <source>
        <dbReference type="Proteomes" id="UP000663828"/>
    </source>
</evidence>
<dbReference type="GO" id="GO:0005794">
    <property type="term" value="C:Golgi apparatus"/>
    <property type="evidence" value="ECO:0007669"/>
    <property type="project" value="TreeGrafter"/>
</dbReference>
<evidence type="ECO:0000256" key="1">
    <source>
        <dbReference type="SAM" id="Phobius"/>
    </source>
</evidence>
<dbReference type="Proteomes" id="UP000663828">
    <property type="component" value="Unassembled WGS sequence"/>
</dbReference>
<keyword evidence="1" id="KW-1133">Transmembrane helix</keyword>
<organism evidence="2 3">
    <name type="scientific">Adineta ricciae</name>
    <name type="common">Rotifer</name>
    <dbReference type="NCBI Taxonomy" id="249248"/>
    <lineage>
        <taxon>Eukaryota</taxon>
        <taxon>Metazoa</taxon>
        <taxon>Spiralia</taxon>
        <taxon>Gnathifera</taxon>
        <taxon>Rotifera</taxon>
        <taxon>Eurotatoria</taxon>
        <taxon>Bdelloidea</taxon>
        <taxon>Adinetida</taxon>
        <taxon>Adinetidae</taxon>
        <taxon>Adineta</taxon>
    </lineage>
</organism>
<dbReference type="GO" id="GO:0120053">
    <property type="term" value="F:ribitol beta-1,4-xylosyltransferase activity"/>
    <property type="evidence" value="ECO:0007669"/>
    <property type="project" value="InterPro"/>
</dbReference>